<dbReference type="GO" id="GO:0016020">
    <property type="term" value="C:membrane"/>
    <property type="evidence" value="ECO:0007669"/>
    <property type="project" value="UniProtKB-SubCell"/>
</dbReference>
<feature type="transmembrane region" description="Helical" evidence="7">
    <location>
        <begin position="686"/>
        <end position="705"/>
    </location>
</feature>
<dbReference type="EC" id="2.5.1.74" evidence="5"/>
<evidence type="ECO:0000313" key="8">
    <source>
        <dbReference type="EMBL" id="RIY37109.1"/>
    </source>
</evidence>
<dbReference type="GO" id="GO:0046428">
    <property type="term" value="F:1,4-dihydroxy-2-naphthoate polyprenyltransferase activity"/>
    <property type="evidence" value="ECO:0007669"/>
    <property type="project" value="UniProtKB-UniRule"/>
</dbReference>
<feature type="transmembrane region" description="Helical" evidence="7">
    <location>
        <begin position="654"/>
        <end position="674"/>
    </location>
</feature>
<feature type="transmembrane region" description="Helical" evidence="7">
    <location>
        <begin position="780"/>
        <end position="801"/>
    </location>
</feature>
<dbReference type="Pfam" id="PF01040">
    <property type="entry name" value="UbiA"/>
    <property type="match status" value="1"/>
</dbReference>
<proteinExistence type="predicted"/>
<evidence type="ECO:0000256" key="7">
    <source>
        <dbReference type="SAM" id="Phobius"/>
    </source>
</evidence>
<keyword evidence="2 7" id="KW-0812">Transmembrane</keyword>
<evidence type="ECO:0000256" key="2">
    <source>
        <dbReference type="ARBA" id="ARBA00022692"/>
    </source>
</evidence>
<keyword evidence="9" id="KW-1185">Reference proteome</keyword>
<comment type="caution">
    <text evidence="8">The sequence shown here is derived from an EMBL/GenBank/DDBJ whole genome shotgun (WGS) entry which is preliminary data.</text>
</comment>
<feature type="transmembrane region" description="Helical" evidence="7">
    <location>
        <begin position="537"/>
        <end position="565"/>
    </location>
</feature>
<dbReference type="EMBL" id="NRJG01000095">
    <property type="protein sequence ID" value="RIY37109.1"/>
    <property type="molecule type" value="Genomic_DNA"/>
</dbReference>
<feature type="transmembrane region" description="Helical" evidence="7">
    <location>
        <begin position="758"/>
        <end position="774"/>
    </location>
</feature>
<feature type="transmembrane region" description="Helical" evidence="7">
    <location>
        <begin position="629"/>
        <end position="648"/>
    </location>
</feature>
<dbReference type="InterPro" id="IPR000537">
    <property type="entry name" value="UbiA_prenyltransferase"/>
</dbReference>
<dbReference type="GO" id="GO:0009234">
    <property type="term" value="P:menaquinone biosynthetic process"/>
    <property type="evidence" value="ECO:0007669"/>
    <property type="project" value="UniProtKB-UniRule"/>
</dbReference>
<dbReference type="OrthoDB" id="9767568at2"/>
<feature type="non-terminal residue" evidence="8">
    <location>
        <position position="828"/>
    </location>
</feature>
<feature type="transmembrane region" description="Helical" evidence="7">
    <location>
        <begin position="571"/>
        <end position="592"/>
    </location>
</feature>
<dbReference type="NCBIfam" id="TIGR00751">
    <property type="entry name" value="menA"/>
    <property type="match status" value="1"/>
</dbReference>
<evidence type="ECO:0000313" key="9">
    <source>
        <dbReference type="Proteomes" id="UP000265916"/>
    </source>
</evidence>
<sequence length="828" mass="93812">MPTPSSNSSNKEYIFSPEPSYAKAQKANEKERKARHTYRAHRTEVMAQSNVSQAFYQQHIGPTNTKKREKAQLNRLELAAYSSVNKPQANIDFDMPLMGQRVNQIPRKVKAPKENTVIINDEFIDKALTSHTEKPEKFSAPISQITGLNVEQELTIQAQSGFSAFANQPQNNQTKKAENKNTQNKAGLFSAFANDPANDFVSPFDISFAQAELADDDALANIALATNTFTSQNKSTKSQDSQNQDHTDKTNVSNRVSSTMLGQQKQDQACASAVNNEAKTQEQVADALDATSNADYFAQLEQVQPDDEDFVIPDLVFDDPDDVDFYLKDKHTPIAVSKDSQMLDTSSTKETYVPAFSEQQNLQKFQNLQQENRQQAKGSFKQILQNFSSSEQNLESANLKTVKTDAQAFYQMMLAQQPEKSNSDNANKPVEPTYQTKHTEYIDDSLPINHFIHQGQSISTFDGQSDYTYVTSKNSLTNQTVSVDTLEDSFDDIAELASESNSDILFPNINPAVVQEAYRDERLWRQRYKLSFKRNPLWFIIYHIISPSTLVKPILAVLLGTVITLFTKSDINWSVFSLCLIMAVLLQIFMNLCKEYSSEDLSTKYEVRLCYFELEPNHKILSRRFIFNLIRLVLGAIIITGICLVILAELNLGSTLVFMGIGILTINLLMRYSIGNNPYNFSILGEMSYFLVYGIMIVNACFYLQKHDFDLLVIYPAIAFGLLCVASLNLINMRDSYVARAYHKDNLAVILGTKASRLFQTIFYLMALIFYTYFNVSLDTPWFCYLFFISVPVIAYHLYVIHKDVSTKVLNNQKYITNIINILMTGTF</sequence>
<reference evidence="8 9" key="1">
    <citation type="submission" date="2017-08" db="EMBL/GenBank/DDBJ databases">
        <title>Reclassification of Bisgaard taxon 37 and 44.</title>
        <authorList>
            <person name="Christensen H."/>
        </authorList>
    </citation>
    <scope>NUCLEOTIDE SEQUENCE [LARGE SCALE GENOMIC DNA]</scope>
    <source>
        <strain evidence="8 9">111</strain>
    </source>
</reference>
<dbReference type="InterPro" id="IPR026046">
    <property type="entry name" value="UBIAD1"/>
</dbReference>
<keyword evidence="4 7" id="KW-0472">Membrane</keyword>
<accession>A0A3A1YIL6</accession>
<name>A0A3A1YIL6_9GAMM</name>
<evidence type="ECO:0000256" key="4">
    <source>
        <dbReference type="ARBA" id="ARBA00023136"/>
    </source>
</evidence>
<feature type="region of interest" description="Disordered" evidence="6">
    <location>
        <begin position="1"/>
        <end position="39"/>
    </location>
</feature>
<dbReference type="CDD" id="cd13962">
    <property type="entry name" value="PT_UbiA_UBIAD1"/>
    <property type="match status" value="1"/>
</dbReference>
<evidence type="ECO:0000256" key="3">
    <source>
        <dbReference type="ARBA" id="ARBA00022989"/>
    </source>
</evidence>
<evidence type="ECO:0000256" key="6">
    <source>
        <dbReference type="SAM" id="MobiDB-lite"/>
    </source>
</evidence>
<protein>
    <recommendedName>
        <fullName evidence="5">1,4-dihydroxy-2-naphthoate octaprenyltransferase</fullName>
        <ecNumber evidence="5">2.5.1.74</ecNumber>
    </recommendedName>
</protein>
<organism evidence="8 9">
    <name type="scientific">Psittacicella hinzii</name>
    <dbReference type="NCBI Taxonomy" id="2028575"/>
    <lineage>
        <taxon>Bacteria</taxon>
        <taxon>Pseudomonadati</taxon>
        <taxon>Pseudomonadota</taxon>
        <taxon>Gammaproteobacteria</taxon>
        <taxon>Pasteurellales</taxon>
        <taxon>Psittacicellaceae</taxon>
        <taxon>Psittacicella</taxon>
    </lineage>
</organism>
<keyword evidence="8" id="KW-0808">Transferase</keyword>
<feature type="compositionally biased region" description="Polar residues" evidence="6">
    <location>
        <begin position="1"/>
        <end position="11"/>
    </location>
</feature>
<keyword evidence="3 7" id="KW-1133">Transmembrane helix</keyword>
<dbReference type="RefSeq" id="WP_119531695.1">
    <property type="nucleotide sequence ID" value="NZ_NRJG01000095.1"/>
</dbReference>
<dbReference type="AlphaFoldDB" id="A0A3A1YIL6"/>
<evidence type="ECO:0000256" key="1">
    <source>
        <dbReference type="ARBA" id="ARBA00004141"/>
    </source>
</evidence>
<feature type="transmembrane region" description="Helical" evidence="7">
    <location>
        <begin position="711"/>
        <end position="731"/>
    </location>
</feature>
<comment type="subcellular location">
    <subcellularLocation>
        <location evidence="1">Membrane</location>
        <topology evidence="1">Multi-pass membrane protein</topology>
    </subcellularLocation>
</comment>
<gene>
    <name evidence="8" type="primary">menA</name>
    <name evidence="8" type="ORF">CKF58_05280</name>
</gene>
<feature type="region of interest" description="Disordered" evidence="6">
    <location>
        <begin position="231"/>
        <end position="251"/>
    </location>
</feature>
<dbReference type="Proteomes" id="UP000265916">
    <property type="component" value="Unassembled WGS sequence"/>
</dbReference>
<feature type="compositionally biased region" description="Polar residues" evidence="6">
    <location>
        <begin position="231"/>
        <end position="242"/>
    </location>
</feature>
<evidence type="ECO:0000256" key="5">
    <source>
        <dbReference type="NCBIfam" id="TIGR00751"/>
    </source>
</evidence>